<dbReference type="AlphaFoldDB" id="A0A232ERH2"/>
<comment type="caution">
    <text evidence="2">The sequence shown here is derived from an EMBL/GenBank/DDBJ whole genome shotgun (WGS) entry which is preliminary data.</text>
</comment>
<keyword evidence="1" id="KW-0812">Transmembrane</keyword>
<protein>
    <submittedName>
        <fullName evidence="2">Uncharacterized protein</fullName>
    </submittedName>
</protein>
<sequence>MLLLFLLPNSVLAVVNPSPNPTPSSSSLSVLLPPTNHSASVQMNAAMMQQQQEKKMEPDWSPSLPDLTQMQQQQYSYTPAPPPPFMPANYYLPGNNHYGPAAPSTEFRASEHYAYPFEPQSYAYPVSAPPIDTALIPTAKHFVIVSFIGLLLLFAVIQNSIAAAKRKDALVEVLSNRRKRELVALDDMTPELESALKEDARVRCIQRTLCYENRKLLEDFGFVGKVLGKYLTRGVQSSLKELSPGWDRLVEDAANAGLRGEDCDVVYRDCNFVATPDEAAIDDEEE</sequence>
<name>A0A232ERH2_9HYME</name>
<dbReference type="Proteomes" id="UP000215335">
    <property type="component" value="Unassembled WGS sequence"/>
</dbReference>
<evidence type="ECO:0000313" key="2">
    <source>
        <dbReference type="EMBL" id="OXU20965.1"/>
    </source>
</evidence>
<keyword evidence="3" id="KW-1185">Reference proteome</keyword>
<keyword evidence="1" id="KW-1133">Transmembrane helix</keyword>
<dbReference type="OrthoDB" id="7654019at2759"/>
<evidence type="ECO:0000256" key="1">
    <source>
        <dbReference type="SAM" id="Phobius"/>
    </source>
</evidence>
<proteinExistence type="predicted"/>
<gene>
    <name evidence="2" type="ORF">TSAR_008856</name>
</gene>
<accession>A0A232ERH2</accession>
<reference evidence="2 3" key="1">
    <citation type="journal article" date="2017" name="Curr. Biol.">
        <title>The Evolution of Venom by Co-option of Single-Copy Genes.</title>
        <authorList>
            <person name="Martinson E.O."/>
            <person name="Mrinalini"/>
            <person name="Kelkar Y.D."/>
            <person name="Chang C.H."/>
            <person name="Werren J.H."/>
        </authorList>
    </citation>
    <scope>NUCLEOTIDE SEQUENCE [LARGE SCALE GENOMIC DNA]</scope>
    <source>
        <strain evidence="2 3">Alberta</strain>
        <tissue evidence="2">Whole body</tissue>
    </source>
</reference>
<organism evidence="2 3">
    <name type="scientific">Trichomalopsis sarcophagae</name>
    <dbReference type="NCBI Taxonomy" id="543379"/>
    <lineage>
        <taxon>Eukaryota</taxon>
        <taxon>Metazoa</taxon>
        <taxon>Ecdysozoa</taxon>
        <taxon>Arthropoda</taxon>
        <taxon>Hexapoda</taxon>
        <taxon>Insecta</taxon>
        <taxon>Pterygota</taxon>
        <taxon>Neoptera</taxon>
        <taxon>Endopterygota</taxon>
        <taxon>Hymenoptera</taxon>
        <taxon>Apocrita</taxon>
        <taxon>Proctotrupomorpha</taxon>
        <taxon>Chalcidoidea</taxon>
        <taxon>Pteromalidae</taxon>
        <taxon>Pteromalinae</taxon>
        <taxon>Trichomalopsis</taxon>
    </lineage>
</organism>
<feature type="transmembrane region" description="Helical" evidence="1">
    <location>
        <begin position="139"/>
        <end position="157"/>
    </location>
</feature>
<dbReference type="EMBL" id="NNAY01002599">
    <property type="protein sequence ID" value="OXU20965.1"/>
    <property type="molecule type" value="Genomic_DNA"/>
</dbReference>
<keyword evidence="1" id="KW-0472">Membrane</keyword>
<evidence type="ECO:0000313" key="3">
    <source>
        <dbReference type="Proteomes" id="UP000215335"/>
    </source>
</evidence>